<dbReference type="OrthoDB" id="2224367at2"/>
<dbReference type="Pfam" id="PF11457">
    <property type="entry name" value="DUF3021"/>
    <property type="match status" value="1"/>
</dbReference>
<name>A0A401IRR5_9LACO</name>
<feature type="transmembrane region" description="Helical" evidence="1">
    <location>
        <begin position="66"/>
        <end position="88"/>
    </location>
</feature>
<evidence type="ECO:0000313" key="3">
    <source>
        <dbReference type="Proteomes" id="UP000286848"/>
    </source>
</evidence>
<gene>
    <name evidence="2" type="ORF">LFYK43_06530</name>
</gene>
<organism evidence="2 3">
    <name type="scientific">Ligilactobacillus salitolerans</name>
    <dbReference type="NCBI Taxonomy" id="1808352"/>
    <lineage>
        <taxon>Bacteria</taxon>
        <taxon>Bacillati</taxon>
        <taxon>Bacillota</taxon>
        <taxon>Bacilli</taxon>
        <taxon>Lactobacillales</taxon>
        <taxon>Lactobacillaceae</taxon>
        <taxon>Ligilactobacillus</taxon>
    </lineage>
</organism>
<dbReference type="Proteomes" id="UP000286848">
    <property type="component" value="Unassembled WGS sequence"/>
</dbReference>
<evidence type="ECO:0008006" key="4">
    <source>
        <dbReference type="Google" id="ProtNLM"/>
    </source>
</evidence>
<dbReference type="EMBL" id="BFFP01000007">
    <property type="protein sequence ID" value="GBG94194.1"/>
    <property type="molecule type" value="Genomic_DNA"/>
</dbReference>
<sequence>MQLIFSGLLRGGIPFVIMSVIALILNFQGKSADAWSTFCTALIILFVGAATVIYNIERFSLFKQTLLHIMIMLVTVYPVLLLSGWFPLRNFGDALFVLLIFFVVGAVLWVVFLLLAKIFDW</sequence>
<dbReference type="InterPro" id="IPR021560">
    <property type="entry name" value="DUF3021"/>
</dbReference>
<feature type="transmembrane region" description="Helical" evidence="1">
    <location>
        <begin position="7"/>
        <end position="28"/>
    </location>
</feature>
<dbReference type="AlphaFoldDB" id="A0A401IRR5"/>
<accession>A0A401IRR5</accession>
<reference evidence="2 3" key="1">
    <citation type="journal article" date="2019" name="Int. J. Syst. Evol. Microbiol.">
        <title>Lactobacillus salitolerans sp. nov., a novel lactic acid bacterium isolated from spent mushroom substrates.</title>
        <authorList>
            <person name="Tohno M."/>
            <person name="Tanizawa Y."/>
            <person name="Kojima Y."/>
            <person name="Sakamoto M."/>
            <person name="Nakamura Y."/>
            <person name="Ohkuma M."/>
            <person name="Kobayashi H."/>
        </authorList>
    </citation>
    <scope>NUCLEOTIDE SEQUENCE [LARGE SCALE GENOMIC DNA]</scope>
    <source>
        <strain evidence="2 3">YK43</strain>
    </source>
</reference>
<feature type="transmembrane region" description="Helical" evidence="1">
    <location>
        <begin position="34"/>
        <end position="54"/>
    </location>
</feature>
<feature type="transmembrane region" description="Helical" evidence="1">
    <location>
        <begin position="94"/>
        <end position="116"/>
    </location>
</feature>
<protein>
    <recommendedName>
        <fullName evidence="4">DUF3021 domain-containing protein</fullName>
    </recommendedName>
</protein>
<proteinExistence type="predicted"/>
<evidence type="ECO:0000313" key="2">
    <source>
        <dbReference type="EMBL" id="GBG94194.1"/>
    </source>
</evidence>
<keyword evidence="1" id="KW-0472">Membrane</keyword>
<keyword evidence="1" id="KW-0812">Transmembrane</keyword>
<evidence type="ECO:0000256" key="1">
    <source>
        <dbReference type="SAM" id="Phobius"/>
    </source>
</evidence>
<keyword evidence="3" id="KW-1185">Reference proteome</keyword>
<dbReference type="RefSeq" id="WP_124975374.1">
    <property type="nucleotide sequence ID" value="NZ_BFFP01000007.1"/>
</dbReference>
<keyword evidence="1" id="KW-1133">Transmembrane helix</keyword>
<comment type="caution">
    <text evidence="2">The sequence shown here is derived from an EMBL/GenBank/DDBJ whole genome shotgun (WGS) entry which is preliminary data.</text>
</comment>